<proteinExistence type="predicted"/>
<feature type="compositionally biased region" description="Basic residues" evidence="1">
    <location>
        <begin position="305"/>
        <end position="314"/>
    </location>
</feature>
<feature type="chain" id="PRO_5023116775" evidence="2">
    <location>
        <begin position="24"/>
        <end position="325"/>
    </location>
</feature>
<dbReference type="EMBL" id="ML213414">
    <property type="protein sequence ID" value="TFK77607.1"/>
    <property type="molecule type" value="Genomic_DNA"/>
</dbReference>
<dbReference type="AlphaFoldDB" id="A0A5C3NLN6"/>
<protein>
    <submittedName>
        <fullName evidence="3">Uncharacterized protein</fullName>
    </submittedName>
</protein>
<reference evidence="3 4" key="1">
    <citation type="journal article" date="2019" name="Nat. Ecol. Evol.">
        <title>Megaphylogeny resolves global patterns of mushroom evolution.</title>
        <authorList>
            <person name="Varga T."/>
            <person name="Krizsan K."/>
            <person name="Foldi C."/>
            <person name="Dima B."/>
            <person name="Sanchez-Garcia M."/>
            <person name="Sanchez-Ramirez S."/>
            <person name="Szollosi G.J."/>
            <person name="Szarkandi J.G."/>
            <person name="Papp V."/>
            <person name="Albert L."/>
            <person name="Andreopoulos W."/>
            <person name="Angelini C."/>
            <person name="Antonin V."/>
            <person name="Barry K.W."/>
            <person name="Bougher N.L."/>
            <person name="Buchanan P."/>
            <person name="Buyck B."/>
            <person name="Bense V."/>
            <person name="Catcheside P."/>
            <person name="Chovatia M."/>
            <person name="Cooper J."/>
            <person name="Damon W."/>
            <person name="Desjardin D."/>
            <person name="Finy P."/>
            <person name="Geml J."/>
            <person name="Haridas S."/>
            <person name="Hughes K."/>
            <person name="Justo A."/>
            <person name="Karasinski D."/>
            <person name="Kautmanova I."/>
            <person name="Kiss B."/>
            <person name="Kocsube S."/>
            <person name="Kotiranta H."/>
            <person name="LaButti K.M."/>
            <person name="Lechner B.E."/>
            <person name="Liimatainen K."/>
            <person name="Lipzen A."/>
            <person name="Lukacs Z."/>
            <person name="Mihaltcheva S."/>
            <person name="Morgado L.N."/>
            <person name="Niskanen T."/>
            <person name="Noordeloos M.E."/>
            <person name="Ohm R.A."/>
            <person name="Ortiz-Santana B."/>
            <person name="Ovrebo C."/>
            <person name="Racz N."/>
            <person name="Riley R."/>
            <person name="Savchenko A."/>
            <person name="Shiryaev A."/>
            <person name="Soop K."/>
            <person name="Spirin V."/>
            <person name="Szebenyi C."/>
            <person name="Tomsovsky M."/>
            <person name="Tulloss R.E."/>
            <person name="Uehling J."/>
            <person name="Grigoriev I.V."/>
            <person name="Vagvolgyi C."/>
            <person name="Papp T."/>
            <person name="Martin F.M."/>
            <person name="Miettinen O."/>
            <person name="Hibbett D.S."/>
            <person name="Nagy L.G."/>
        </authorList>
    </citation>
    <scope>NUCLEOTIDE SEQUENCE [LARGE SCALE GENOMIC DNA]</scope>
    <source>
        <strain evidence="3 4">HHB13444</strain>
    </source>
</reference>
<evidence type="ECO:0000256" key="2">
    <source>
        <dbReference type="SAM" id="SignalP"/>
    </source>
</evidence>
<feature type="region of interest" description="Disordered" evidence="1">
    <location>
        <begin position="305"/>
        <end position="325"/>
    </location>
</feature>
<keyword evidence="4" id="KW-1185">Reference proteome</keyword>
<feature type="non-terminal residue" evidence="3">
    <location>
        <position position="1"/>
    </location>
</feature>
<accession>A0A5C3NLN6</accession>
<evidence type="ECO:0000256" key="1">
    <source>
        <dbReference type="SAM" id="MobiDB-lite"/>
    </source>
</evidence>
<sequence length="325" mass="33386">EHPLNKLIAKLLAVFHSRYVVDAWDSAPTESISSPSQTTPATPTTGFATICDAGLEDPEATFGAAPNCETETAPQLVEPTPEQRKNMAALQSHSLIAHILHSYISSGDHRWPEDDVVPDPQAESSTKKPPRRTSASAGTLKHGVAPVPQADDPEDVPMPDAEGNDKLEGGSAVHDVPDVAHSDHVAEDLVATAPEDELIPEEQGARPAKRRRRGPVVQACEVNEPAAGDLPVRRVTRSRSAANVAAAALAQAAAALAAAAAPAPMDAALVAAAAPALAAAAPAPTAAAPLVTPAATVVQASGRLTRSKTGKLPKPKPNLTVAQAG</sequence>
<evidence type="ECO:0000313" key="3">
    <source>
        <dbReference type="EMBL" id="TFK77607.1"/>
    </source>
</evidence>
<keyword evidence="2" id="KW-0732">Signal</keyword>
<organism evidence="3 4">
    <name type="scientific">Polyporus arcularius HHB13444</name>
    <dbReference type="NCBI Taxonomy" id="1314778"/>
    <lineage>
        <taxon>Eukaryota</taxon>
        <taxon>Fungi</taxon>
        <taxon>Dikarya</taxon>
        <taxon>Basidiomycota</taxon>
        <taxon>Agaricomycotina</taxon>
        <taxon>Agaricomycetes</taxon>
        <taxon>Polyporales</taxon>
        <taxon>Polyporaceae</taxon>
        <taxon>Polyporus</taxon>
    </lineage>
</organism>
<name>A0A5C3NLN6_9APHY</name>
<gene>
    <name evidence="3" type="ORF">K466DRAFT_607959</name>
</gene>
<dbReference type="Proteomes" id="UP000308197">
    <property type="component" value="Unassembled WGS sequence"/>
</dbReference>
<feature type="region of interest" description="Disordered" evidence="1">
    <location>
        <begin position="111"/>
        <end position="174"/>
    </location>
</feature>
<evidence type="ECO:0000313" key="4">
    <source>
        <dbReference type="Proteomes" id="UP000308197"/>
    </source>
</evidence>
<feature type="non-terminal residue" evidence="3">
    <location>
        <position position="325"/>
    </location>
</feature>
<dbReference type="InParanoid" id="A0A5C3NLN6"/>
<feature type="signal peptide" evidence="2">
    <location>
        <begin position="1"/>
        <end position="23"/>
    </location>
</feature>